<accession>A0A8J6IFV0</accession>
<dbReference type="Gene3D" id="2.60.40.10">
    <property type="entry name" value="Immunoglobulins"/>
    <property type="match status" value="1"/>
</dbReference>
<protein>
    <recommendedName>
        <fullName evidence="1">DUF6273 domain-containing protein</fullName>
    </recommendedName>
</protein>
<comment type="caution">
    <text evidence="2">The sequence shown here is derived from an EMBL/GenBank/DDBJ whole genome shotgun (WGS) entry which is preliminary data.</text>
</comment>
<dbReference type="SUPFAM" id="SSF49265">
    <property type="entry name" value="Fibronectin type III"/>
    <property type="match status" value="1"/>
</dbReference>
<evidence type="ECO:0000313" key="2">
    <source>
        <dbReference type="EMBL" id="MBC3516365.1"/>
    </source>
</evidence>
<dbReference type="InterPro" id="IPR046240">
    <property type="entry name" value="DUF6273"/>
</dbReference>
<dbReference type="InterPro" id="IPR036116">
    <property type="entry name" value="FN3_sf"/>
</dbReference>
<keyword evidence="3" id="KW-1185">Reference proteome</keyword>
<evidence type="ECO:0000259" key="1">
    <source>
        <dbReference type="Pfam" id="PF19789"/>
    </source>
</evidence>
<dbReference type="AlphaFoldDB" id="A0A8J6IFV0"/>
<name>A0A8J6IFV0_9FIRM</name>
<dbReference type="InterPro" id="IPR013783">
    <property type="entry name" value="Ig-like_fold"/>
</dbReference>
<organism evidence="2 3">
    <name type="scientific">Neobittarella massiliensis</name>
    <name type="common">ex Bilen et al. 2018</name>
    <dbReference type="NCBI Taxonomy" id="2041842"/>
    <lineage>
        <taxon>Bacteria</taxon>
        <taxon>Bacillati</taxon>
        <taxon>Bacillota</taxon>
        <taxon>Clostridia</taxon>
        <taxon>Eubacteriales</taxon>
        <taxon>Oscillospiraceae</taxon>
        <taxon>Neobittarella (ex Bilen et al. 2018)</taxon>
    </lineage>
</organism>
<proteinExistence type="predicted"/>
<dbReference type="EMBL" id="JACOGI010000001">
    <property type="protein sequence ID" value="MBC3516365.1"/>
    <property type="molecule type" value="Genomic_DNA"/>
</dbReference>
<evidence type="ECO:0000313" key="3">
    <source>
        <dbReference type="Proteomes" id="UP000597668"/>
    </source>
</evidence>
<feature type="domain" description="DUF6273" evidence="1">
    <location>
        <begin position="44"/>
        <end position="241"/>
    </location>
</feature>
<dbReference type="Pfam" id="PF19789">
    <property type="entry name" value="DUF6273"/>
    <property type="match status" value="1"/>
</dbReference>
<reference evidence="2" key="1">
    <citation type="submission" date="2020-08" db="EMBL/GenBank/DDBJ databases">
        <authorList>
            <person name="Liu C."/>
            <person name="Sun Q."/>
        </authorList>
    </citation>
    <scope>NUCLEOTIDE SEQUENCE</scope>
    <source>
        <strain evidence="2">NSJ-65</strain>
    </source>
</reference>
<dbReference type="Proteomes" id="UP000597668">
    <property type="component" value="Unassembled WGS sequence"/>
</dbReference>
<sequence length="552" mass="59194">MGRWQLLKDRPLGTAVSFSAAHQKYPLNETGTPITWILVRKESGKLFLLSKYILCQKAVDGKESSRVGGNNAYGSSNIDQWLNATAANWYTARHSTDAPPSAGNVTQNPYQSEPGFLSGFSAPAQSMLVAHSLPGVKMAASSGESFKTAKVFLPSQYNLGLYNYDAESTAEGETWPYFESSGQSVTVAKTGINGVAASYWMRTPEAGGNDRMTFVDAVGDGYFKYANANDGSKGIRPCIVIADNATVDTQFDPIDSVYPLYVNDAPAAPTTLSTGLLLQGRPVAINWPASVGSGVSYTLQRSVDGGSFTELVTGLTDTTYTDIVPVAASSYQVRVCAVSARGYASVWKTMDQQQVIVPAPPVISGSDADWGELTAPNTYRYTVTSTSATAMKVTERLVSSGNEMLLRSYVVQPGEENTVQWGLTEWMQLADGSHSLVITAADGTFTTVRTLCFSRTVPAVELSRAIATDAVVSKVFLSVFPTPVGDAAVTCLVSNNPFDQQPVWENCAHNLNLSVHNMQNTTCTGGGGIAYRLKIQKNTADVALDRIVVRFV</sequence>
<gene>
    <name evidence="2" type="ORF">H8K20_08145</name>
</gene>
<dbReference type="RefSeq" id="WP_186488041.1">
    <property type="nucleotide sequence ID" value="NZ_JACOGI010000001.1"/>
</dbReference>